<dbReference type="InterPro" id="IPR002575">
    <property type="entry name" value="Aminoglycoside_PTrfase"/>
</dbReference>
<evidence type="ECO:0000259" key="1">
    <source>
        <dbReference type="Pfam" id="PF01636"/>
    </source>
</evidence>
<dbReference type="PANTHER" id="PTHR21310:SF15">
    <property type="entry name" value="AMINOGLYCOSIDE PHOSPHOTRANSFERASE DOMAIN-CONTAINING PROTEIN"/>
    <property type="match status" value="1"/>
</dbReference>
<keyword evidence="3" id="KW-1185">Reference proteome</keyword>
<organism evidence="2 3">
    <name type="scientific">Gigaspora margarita</name>
    <dbReference type="NCBI Taxonomy" id="4874"/>
    <lineage>
        <taxon>Eukaryota</taxon>
        <taxon>Fungi</taxon>
        <taxon>Fungi incertae sedis</taxon>
        <taxon>Mucoromycota</taxon>
        <taxon>Glomeromycotina</taxon>
        <taxon>Glomeromycetes</taxon>
        <taxon>Diversisporales</taxon>
        <taxon>Gigasporaceae</taxon>
        <taxon>Gigaspora</taxon>
    </lineage>
</organism>
<evidence type="ECO:0000313" key="2">
    <source>
        <dbReference type="EMBL" id="CAG8770046.1"/>
    </source>
</evidence>
<feature type="domain" description="Aminoglycoside phosphotransferase" evidence="1">
    <location>
        <begin position="101"/>
        <end position="160"/>
    </location>
</feature>
<dbReference type="InterPro" id="IPR051678">
    <property type="entry name" value="AGP_Transferase"/>
</dbReference>
<name>A0ABN7VGQ9_GIGMA</name>
<dbReference type="Pfam" id="PF01636">
    <property type="entry name" value="APH"/>
    <property type="match status" value="1"/>
</dbReference>
<evidence type="ECO:0000313" key="3">
    <source>
        <dbReference type="Proteomes" id="UP000789901"/>
    </source>
</evidence>
<reference evidence="2 3" key="1">
    <citation type="submission" date="2021-06" db="EMBL/GenBank/DDBJ databases">
        <authorList>
            <person name="Kallberg Y."/>
            <person name="Tangrot J."/>
            <person name="Rosling A."/>
        </authorList>
    </citation>
    <scope>NUCLEOTIDE SEQUENCE [LARGE SCALE GENOMIC DNA]</scope>
    <source>
        <strain evidence="2 3">120-4 pot B 10/14</strain>
    </source>
</reference>
<sequence>AEYILMEYLPGIRLERPQHGKKTMFLLKIIDIQLELKKLTFSKIGSIFFDGKNGFEIGQVIENNFFNGEQVTLSTVEWGPFNTTQEYILNIIRNQIHYYKSKDTQKCWIPKYEKLCKLVPKYFQDDGNDTYVLTHGDFHLSNILVKNDEITGIIDWECSSAFPIEFLCTYLIWISENPVSKNNLLLKKFFCNELSCRDSNFIRIIDNINEGKKEFYSAVFSQGVWKVDLPHKNIEKRRILIITKQVFWSLYHPNEHLGKEQYHID</sequence>
<dbReference type="EMBL" id="CAJVQB010014690">
    <property type="protein sequence ID" value="CAG8770046.1"/>
    <property type="molecule type" value="Genomic_DNA"/>
</dbReference>
<proteinExistence type="predicted"/>
<gene>
    <name evidence="2" type="ORF">GMARGA_LOCUS18416</name>
</gene>
<dbReference type="Gene3D" id="3.90.1200.10">
    <property type="match status" value="1"/>
</dbReference>
<protein>
    <submittedName>
        <fullName evidence="2">14764_t:CDS:1</fullName>
    </submittedName>
</protein>
<dbReference type="InterPro" id="IPR011009">
    <property type="entry name" value="Kinase-like_dom_sf"/>
</dbReference>
<accession>A0ABN7VGQ9</accession>
<comment type="caution">
    <text evidence="2">The sequence shown here is derived from an EMBL/GenBank/DDBJ whole genome shotgun (WGS) entry which is preliminary data.</text>
</comment>
<dbReference type="PANTHER" id="PTHR21310">
    <property type="entry name" value="AMINOGLYCOSIDE PHOSPHOTRANSFERASE-RELATED-RELATED"/>
    <property type="match status" value="1"/>
</dbReference>
<dbReference type="Proteomes" id="UP000789901">
    <property type="component" value="Unassembled WGS sequence"/>
</dbReference>
<feature type="non-terminal residue" evidence="2">
    <location>
        <position position="1"/>
    </location>
</feature>
<dbReference type="SUPFAM" id="SSF56112">
    <property type="entry name" value="Protein kinase-like (PK-like)"/>
    <property type="match status" value="1"/>
</dbReference>